<dbReference type="AlphaFoldDB" id="D9QVQ5"/>
<evidence type="ECO:0000313" key="3">
    <source>
        <dbReference type="EMBL" id="ADL12314.1"/>
    </source>
</evidence>
<dbReference type="InterPro" id="IPR002762">
    <property type="entry name" value="CbiX-like"/>
</dbReference>
<keyword evidence="1" id="KW-0479">Metal-binding</keyword>
<keyword evidence="2" id="KW-0456">Lyase</keyword>
<dbReference type="Proteomes" id="UP000001661">
    <property type="component" value="Chromosome"/>
</dbReference>
<dbReference type="GO" id="GO:0046872">
    <property type="term" value="F:metal ion binding"/>
    <property type="evidence" value="ECO:0007669"/>
    <property type="project" value="UniProtKB-KW"/>
</dbReference>
<protein>
    <submittedName>
        <fullName evidence="3">Cobalamin (Vitamin B12) biosynthesis CbiX protein</fullName>
    </submittedName>
</protein>
<evidence type="ECO:0000256" key="1">
    <source>
        <dbReference type="ARBA" id="ARBA00022723"/>
    </source>
</evidence>
<dbReference type="Gene3D" id="3.40.50.1400">
    <property type="match status" value="1"/>
</dbReference>
<dbReference type="InterPro" id="IPR050963">
    <property type="entry name" value="Sirohydro_Cobaltochel/CbiX"/>
</dbReference>
<dbReference type="GO" id="GO:0016829">
    <property type="term" value="F:lyase activity"/>
    <property type="evidence" value="ECO:0007669"/>
    <property type="project" value="UniProtKB-KW"/>
</dbReference>
<name>D9QVQ5_ACEAZ</name>
<dbReference type="PANTHER" id="PTHR33542">
    <property type="entry name" value="SIROHYDROCHLORIN FERROCHELATASE, CHLOROPLASTIC"/>
    <property type="match status" value="1"/>
</dbReference>
<dbReference type="Pfam" id="PF01903">
    <property type="entry name" value="CbiX"/>
    <property type="match status" value="1"/>
</dbReference>
<proteinExistence type="predicted"/>
<evidence type="ECO:0000313" key="4">
    <source>
        <dbReference type="Proteomes" id="UP000001661"/>
    </source>
</evidence>
<sequence>MKTGVVVLGHGSRAEDARSVFNEIVEMIEDKVDYEVVKGASMELAEPSLEQVVDQIADEVDKISIVPLFLFPGVHIQEDIPELIDGLREDYPEVEFEFGENIGADEKVADIMVERIEEIV</sequence>
<dbReference type="EMBL" id="CP002105">
    <property type="protein sequence ID" value="ADL12314.1"/>
    <property type="molecule type" value="Genomic_DNA"/>
</dbReference>
<dbReference type="KEGG" id="aar:Acear_0775"/>
<dbReference type="HOGENOM" id="CLU_065901_2_0_9"/>
<keyword evidence="4" id="KW-1185">Reference proteome</keyword>
<dbReference type="PANTHER" id="PTHR33542:SF3">
    <property type="entry name" value="SIROHYDROCHLORIN FERROCHELATASE, CHLOROPLASTIC"/>
    <property type="match status" value="1"/>
</dbReference>
<dbReference type="STRING" id="574087.Acear_0775"/>
<dbReference type="CDD" id="cd03416">
    <property type="entry name" value="CbiX_SirB_N"/>
    <property type="match status" value="1"/>
</dbReference>
<evidence type="ECO:0000256" key="2">
    <source>
        <dbReference type="ARBA" id="ARBA00023239"/>
    </source>
</evidence>
<accession>D9QVQ5</accession>
<dbReference type="eggNOG" id="COG2138">
    <property type="taxonomic scope" value="Bacteria"/>
</dbReference>
<organism evidence="3 4">
    <name type="scientific">Acetohalobium arabaticum (strain ATCC 49924 / DSM 5501 / Z-7288)</name>
    <dbReference type="NCBI Taxonomy" id="574087"/>
    <lineage>
        <taxon>Bacteria</taxon>
        <taxon>Bacillati</taxon>
        <taxon>Bacillota</taxon>
        <taxon>Clostridia</taxon>
        <taxon>Halanaerobiales</taxon>
        <taxon>Halobacteroidaceae</taxon>
        <taxon>Acetohalobium</taxon>
    </lineage>
</organism>
<dbReference type="SUPFAM" id="SSF53800">
    <property type="entry name" value="Chelatase"/>
    <property type="match status" value="1"/>
</dbReference>
<gene>
    <name evidence="3" type="ordered locus">Acear_0775</name>
</gene>
<reference evidence="3 4" key="1">
    <citation type="journal article" date="2010" name="Stand. Genomic Sci.">
        <title>Complete genome sequence of Acetohalobium arabaticum type strain (Z-7288).</title>
        <authorList>
            <person name="Sikorski J."/>
            <person name="Lapidus A."/>
            <person name="Chertkov O."/>
            <person name="Lucas S."/>
            <person name="Copeland A."/>
            <person name="Glavina Del Rio T."/>
            <person name="Nolan M."/>
            <person name="Tice H."/>
            <person name="Cheng J.F."/>
            <person name="Han C."/>
            <person name="Brambilla E."/>
            <person name="Pitluck S."/>
            <person name="Liolios K."/>
            <person name="Ivanova N."/>
            <person name="Mavromatis K."/>
            <person name="Mikhailova N."/>
            <person name="Pati A."/>
            <person name="Bruce D."/>
            <person name="Detter C."/>
            <person name="Tapia R."/>
            <person name="Goodwin L."/>
            <person name="Chen A."/>
            <person name="Palaniappan K."/>
            <person name="Land M."/>
            <person name="Hauser L."/>
            <person name="Chang Y.J."/>
            <person name="Jeffries C.D."/>
            <person name="Rohde M."/>
            <person name="Goker M."/>
            <person name="Spring S."/>
            <person name="Woyke T."/>
            <person name="Bristow J."/>
            <person name="Eisen J.A."/>
            <person name="Markowitz V."/>
            <person name="Hugenholtz P."/>
            <person name="Kyrpides N.C."/>
            <person name="Klenk H.P."/>
        </authorList>
    </citation>
    <scope>NUCLEOTIDE SEQUENCE [LARGE SCALE GENOMIC DNA]</scope>
    <source>
        <strain evidence="4">ATCC 49924 / DSM 5501 / Z-7288</strain>
    </source>
</reference>
<dbReference type="RefSeq" id="WP_013277760.1">
    <property type="nucleotide sequence ID" value="NC_014378.1"/>
</dbReference>